<dbReference type="AlphaFoldDB" id="A0AAQ3WLU1"/>
<feature type="non-terminal residue" evidence="2">
    <location>
        <position position="1"/>
    </location>
</feature>
<dbReference type="Proteomes" id="UP001341281">
    <property type="component" value="Chromosome 03"/>
</dbReference>
<feature type="domain" description="DUF1618" evidence="1">
    <location>
        <begin position="265"/>
        <end position="429"/>
    </location>
</feature>
<dbReference type="Pfam" id="PF07762">
    <property type="entry name" value="DUF1618"/>
    <property type="match status" value="1"/>
</dbReference>
<protein>
    <recommendedName>
        <fullName evidence="1">DUF1618 domain-containing protein</fullName>
    </recommendedName>
</protein>
<name>A0AAQ3WLU1_PASNO</name>
<evidence type="ECO:0000259" key="1">
    <source>
        <dbReference type="Pfam" id="PF07762"/>
    </source>
</evidence>
<sequence length="519" mass="57545">MVIVPLAITTYNGNSLAVKIVLRGKRPNNIKAQPNRGEEVKNCFCPFPIDPGGVAIPHPATGGEGSTMSASDCVLIHVDAFAARSVFRNATAASANFRGGLTIEVFLNCPERPMLPTALFVTSLPGIDFTNNPPRVVCAVEDLILIRVPLGESDDYFIYRPGGKNGPSLKLLPRPRHIFFDQDVGLLRRGEEHYTIAAFIAGKPRIYQLHSFDSATQKWSIVHAPLVERQVSFPYKRIPRNSERLLFHLTSTVIPIGGKGGTMGWVDLWYGILLCDVLSREPKLRGVPLPLPLDHLRHNNGLGADLGCPMSLRGITVIASPGIEPCLKFVELGVSASPIIHDEDSDDEDSDDDEDWEMHEWTITTWSNSKMTPSWKDWHKDRELKASCTTISSKLNSKMLKSGLLSPERAFQNLLVSNPALGIDGDIVYLQARVKFMDPKVFVLGLDTRDNKLLGAVEFATERTRGAEVWYFPSNISKYVDPEARDAPIPKASSIYAVSLDFMTCDEDDPNWEESSQYE</sequence>
<reference evidence="2 3" key="1">
    <citation type="submission" date="2024-02" db="EMBL/GenBank/DDBJ databases">
        <title>High-quality chromosome-scale genome assembly of Pensacola bahiagrass (Paspalum notatum Flugge var. saurae).</title>
        <authorList>
            <person name="Vega J.M."/>
            <person name="Podio M."/>
            <person name="Orjuela J."/>
            <person name="Siena L.A."/>
            <person name="Pessino S.C."/>
            <person name="Combes M.C."/>
            <person name="Mariac C."/>
            <person name="Albertini E."/>
            <person name="Pupilli F."/>
            <person name="Ortiz J.P.A."/>
            <person name="Leblanc O."/>
        </authorList>
    </citation>
    <scope>NUCLEOTIDE SEQUENCE [LARGE SCALE GENOMIC DNA]</scope>
    <source>
        <strain evidence="2">R1</strain>
        <tissue evidence="2">Leaf</tissue>
    </source>
</reference>
<gene>
    <name evidence="2" type="ORF">U9M48_015426</name>
</gene>
<dbReference type="EMBL" id="CP144747">
    <property type="protein sequence ID" value="WVZ66160.1"/>
    <property type="molecule type" value="Genomic_DNA"/>
</dbReference>
<organism evidence="2 3">
    <name type="scientific">Paspalum notatum var. saurae</name>
    <dbReference type="NCBI Taxonomy" id="547442"/>
    <lineage>
        <taxon>Eukaryota</taxon>
        <taxon>Viridiplantae</taxon>
        <taxon>Streptophyta</taxon>
        <taxon>Embryophyta</taxon>
        <taxon>Tracheophyta</taxon>
        <taxon>Spermatophyta</taxon>
        <taxon>Magnoliopsida</taxon>
        <taxon>Liliopsida</taxon>
        <taxon>Poales</taxon>
        <taxon>Poaceae</taxon>
        <taxon>PACMAD clade</taxon>
        <taxon>Panicoideae</taxon>
        <taxon>Andropogonodae</taxon>
        <taxon>Paspaleae</taxon>
        <taxon>Paspalinae</taxon>
        <taxon>Paspalum</taxon>
    </lineage>
</organism>
<keyword evidence="3" id="KW-1185">Reference proteome</keyword>
<evidence type="ECO:0000313" key="2">
    <source>
        <dbReference type="EMBL" id="WVZ66160.1"/>
    </source>
</evidence>
<dbReference type="InterPro" id="IPR011676">
    <property type="entry name" value="DUF1618"/>
</dbReference>
<accession>A0AAQ3WLU1</accession>
<proteinExistence type="predicted"/>
<dbReference type="PANTHER" id="PTHR33074">
    <property type="entry name" value="EXPRESSED PROTEIN-RELATED"/>
    <property type="match status" value="1"/>
</dbReference>
<dbReference type="PANTHER" id="PTHR33074:SF62">
    <property type="entry name" value="EXPRESSED PROTEIN"/>
    <property type="match status" value="1"/>
</dbReference>
<evidence type="ECO:0000313" key="3">
    <source>
        <dbReference type="Proteomes" id="UP001341281"/>
    </source>
</evidence>